<comment type="caution">
    <text evidence="2">The sequence shown here is derived from an EMBL/GenBank/DDBJ whole genome shotgun (WGS) entry which is preliminary data.</text>
</comment>
<protein>
    <submittedName>
        <fullName evidence="2">Uncharacterized protein</fullName>
    </submittedName>
</protein>
<accession>A0AAX1UMT6</accession>
<evidence type="ECO:0000256" key="1">
    <source>
        <dbReference type="SAM" id="SignalP"/>
    </source>
</evidence>
<dbReference type="AlphaFoldDB" id="A0AAX1UMT6"/>
<feature type="signal peptide" evidence="1">
    <location>
        <begin position="1"/>
        <end position="18"/>
    </location>
</feature>
<dbReference type="RefSeq" id="WP_118999690.1">
    <property type="nucleotide sequence ID" value="NZ_QWGP01000005.1"/>
</dbReference>
<feature type="chain" id="PRO_5043477673" evidence="1">
    <location>
        <begin position="19"/>
        <end position="122"/>
    </location>
</feature>
<reference evidence="2 3" key="1">
    <citation type="submission" date="2018-08" db="EMBL/GenBank/DDBJ databases">
        <title>Draft genome sequence of Rhodobacter sphaeroides FY.</title>
        <authorList>
            <person name="Rayyan A."/>
            <person name="Meyer T.E."/>
            <person name="Kyndt J.A."/>
        </authorList>
    </citation>
    <scope>NUCLEOTIDE SEQUENCE [LARGE SCALE GENOMIC DNA]</scope>
    <source>
        <strain evidence="2 3">FY</strain>
    </source>
</reference>
<organism evidence="2 3">
    <name type="scientific">Cereibacter sphaeroides</name>
    <name type="common">Rhodobacter sphaeroides</name>
    <dbReference type="NCBI Taxonomy" id="1063"/>
    <lineage>
        <taxon>Bacteria</taxon>
        <taxon>Pseudomonadati</taxon>
        <taxon>Pseudomonadota</taxon>
        <taxon>Alphaproteobacteria</taxon>
        <taxon>Rhodobacterales</taxon>
        <taxon>Paracoccaceae</taxon>
        <taxon>Cereibacter</taxon>
    </lineage>
</organism>
<name>A0AAX1UMT6_CERSP</name>
<gene>
    <name evidence="2" type="ORF">D1114_07060</name>
</gene>
<keyword evidence="1" id="KW-0732">Signal</keyword>
<sequence length="122" mass="13404">MKALALAVALLAAAPASAGQLSDSSLVHLYRLFAEVVAVRSQCDIGLGREETDALAERILMWRFPIDPARRAVEAQSMGQLAGFAFKHAEMSPCDINFMVAAYEIYEVSRGHIEEAIKEPRR</sequence>
<evidence type="ECO:0000313" key="2">
    <source>
        <dbReference type="EMBL" id="RHZ96463.1"/>
    </source>
</evidence>
<dbReference type="EMBL" id="QWGP01000005">
    <property type="protein sequence ID" value="RHZ96463.1"/>
    <property type="molecule type" value="Genomic_DNA"/>
</dbReference>
<evidence type="ECO:0000313" key="3">
    <source>
        <dbReference type="Proteomes" id="UP000266305"/>
    </source>
</evidence>
<proteinExistence type="predicted"/>
<dbReference type="Proteomes" id="UP000266305">
    <property type="component" value="Unassembled WGS sequence"/>
</dbReference>